<evidence type="ECO:0000256" key="3">
    <source>
        <dbReference type="ARBA" id="ARBA00022801"/>
    </source>
</evidence>
<feature type="binding site" evidence="6">
    <location>
        <position position="262"/>
    </location>
    <ligand>
        <name>Mg(2+)</name>
        <dbReference type="ChEBI" id="CHEBI:18420"/>
        <label>1</label>
    </ligand>
</feature>
<keyword evidence="6" id="KW-0464">Manganese</keyword>
<keyword evidence="4 6" id="KW-0460">Magnesium</keyword>
<dbReference type="NCBIfam" id="TIGR00633">
    <property type="entry name" value="xth"/>
    <property type="match status" value="1"/>
</dbReference>
<dbReference type="PATRIC" id="fig|1232683.4.peg.3192"/>
<proteinExistence type="inferred from homology"/>
<dbReference type="GO" id="GO:0008311">
    <property type="term" value="F:double-stranded DNA 3'-5' DNA exonuclease activity"/>
    <property type="evidence" value="ECO:0007669"/>
    <property type="project" value="UniProtKB-EC"/>
</dbReference>
<dbReference type="Proteomes" id="UP000028252">
    <property type="component" value="Unassembled WGS sequence"/>
</dbReference>
<dbReference type="InterPro" id="IPR037493">
    <property type="entry name" value="ExoIII-like"/>
</dbReference>
<evidence type="ECO:0000256" key="7">
    <source>
        <dbReference type="PIRSR" id="PIRSR604808-3"/>
    </source>
</evidence>
<evidence type="ECO:0000256" key="5">
    <source>
        <dbReference type="PIRSR" id="PIRSR604808-1"/>
    </source>
</evidence>
<sequence length="272" mass="31125">MIKVVSFNTNGIRARQHQLEALVERHSPDVIGIQESKVADDQFPLEAMQALGYHAEFFGQKTHYGVCLLSKKEPLSVQKGFLGDADDAQRRLIIGEYESDSGQRFKVINGYFPQGENIAHEIKFPAKRKFYADLLDHLQHQCAASEPLVVMGDLNISPTDLDIGIGEVNRKRWLKTGKTSFQPVEREWLQKMCDWGLIDTFRYCHPACDNLFSWFDYRSRGFEDDPKRGLRIDAIMATQPLIDRCTDAGIDYEIRAMEKPSDHAPIWATFDI</sequence>
<feature type="active site" evidence="5">
    <location>
        <position position="111"/>
    </location>
</feature>
<feature type="site" description="Important for catalytic activity" evidence="7">
    <location>
        <position position="233"/>
    </location>
</feature>
<dbReference type="NCBIfam" id="NF008733">
    <property type="entry name" value="PRK11756.1"/>
    <property type="match status" value="1"/>
</dbReference>
<dbReference type="PROSITE" id="PS51435">
    <property type="entry name" value="AP_NUCLEASE_F1_4"/>
    <property type="match status" value="1"/>
</dbReference>
<keyword evidence="3 9" id="KW-0378">Hydrolase</keyword>
<dbReference type="AlphaFoldDB" id="A0A081FW65"/>
<feature type="binding site" evidence="6">
    <location>
        <position position="155"/>
    </location>
    <ligand>
        <name>Mg(2+)</name>
        <dbReference type="ChEBI" id="CHEBI:18420"/>
        <label>1</label>
    </ligand>
</feature>
<gene>
    <name evidence="9" type="ORF">ADIMK_3242</name>
</gene>
<dbReference type="Pfam" id="PF03372">
    <property type="entry name" value="Exo_endo_phos"/>
    <property type="match status" value="1"/>
</dbReference>
<feature type="active site" description="Proton acceptor" evidence="5">
    <location>
        <position position="263"/>
    </location>
</feature>
<dbReference type="PANTHER" id="PTHR43250">
    <property type="entry name" value="EXODEOXYRIBONUCLEASE III"/>
    <property type="match status" value="1"/>
</dbReference>
<feature type="domain" description="Endonuclease/exonuclease/phosphatase" evidence="8">
    <location>
        <begin position="5"/>
        <end position="263"/>
    </location>
</feature>
<evidence type="ECO:0000313" key="9">
    <source>
        <dbReference type="EMBL" id="KEA62770.1"/>
    </source>
</evidence>
<dbReference type="SUPFAM" id="SSF56219">
    <property type="entry name" value="DNase I-like"/>
    <property type="match status" value="1"/>
</dbReference>
<dbReference type="GO" id="GO:0006281">
    <property type="term" value="P:DNA repair"/>
    <property type="evidence" value="ECO:0007669"/>
    <property type="project" value="InterPro"/>
</dbReference>
<comment type="similarity">
    <text evidence="1">Belongs to the DNA repair enzymes AP/ExoA family.</text>
</comment>
<evidence type="ECO:0000256" key="2">
    <source>
        <dbReference type="ARBA" id="ARBA00022723"/>
    </source>
</evidence>
<comment type="caution">
    <text evidence="9">The sequence shown here is derived from an EMBL/GenBank/DDBJ whole genome shotgun (WGS) entry which is preliminary data.</text>
</comment>
<feature type="binding site" evidence="6">
    <location>
        <position position="153"/>
    </location>
    <ligand>
        <name>Mg(2+)</name>
        <dbReference type="ChEBI" id="CHEBI:18420"/>
        <label>1</label>
    </ligand>
</feature>
<dbReference type="CDD" id="cd09086">
    <property type="entry name" value="ExoIII-like_AP-endo"/>
    <property type="match status" value="1"/>
</dbReference>
<dbReference type="Gene3D" id="3.60.10.10">
    <property type="entry name" value="Endonuclease/exonuclease/phosphatase"/>
    <property type="match status" value="1"/>
</dbReference>
<dbReference type="GO" id="GO:0004519">
    <property type="term" value="F:endonuclease activity"/>
    <property type="evidence" value="ECO:0007669"/>
    <property type="project" value="InterPro"/>
</dbReference>
<evidence type="ECO:0000259" key="8">
    <source>
        <dbReference type="Pfam" id="PF03372"/>
    </source>
</evidence>
<reference evidence="9 10" key="1">
    <citation type="submission" date="2014-04" db="EMBL/GenBank/DDBJ databases">
        <title>Marinobacterium kochiensis sp. nov., isolated from sediment sample collected from Kochi backwaters in Kerala, India.</title>
        <authorList>
            <person name="Singh A."/>
            <person name="Pinnaka A.K."/>
        </authorList>
    </citation>
    <scope>NUCLEOTIDE SEQUENCE [LARGE SCALE GENOMIC DNA]</scope>
    <source>
        <strain evidence="9 10">AK27</strain>
    </source>
</reference>
<accession>A0A081FW65</accession>
<dbReference type="eggNOG" id="COG0708">
    <property type="taxonomic scope" value="Bacteria"/>
</dbReference>
<feature type="site" description="Transition state stabilizer" evidence="7">
    <location>
        <position position="155"/>
    </location>
</feature>
<dbReference type="InterPro" id="IPR004808">
    <property type="entry name" value="AP_endonuc_1"/>
</dbReference>
<feature type="binding site" evidence="6">
    <location>
        <position position="35"/>
    </location>
    <ligand>
        <name>Mg(2+)</name>
        <dbReference type="ChEBI" id="CHEBI:18420"/>
        <label>1</label>
    </ligand>
</feature>
<dbReference type="GO" id="GO:0003677">
    <property type="term" value="F:DNA binding"/>
    <property type="evidence" value="ECO:0007669"/>
    <property type="project" value="InterPro"/>
</dbReference>
<feature type="binding site" evidence="6">
    <location>
        <position position="263"/>
    </location>
    <ligand>
        <name>Mg(2+)</name>
        <dbReference type="ChEBI" id="CHEBI:18420"/>
        <label>1</label>
    </ligand>
</feature>
<evidence type="ECO:0000256" key="1">
    <source>
        <dbReference type="ARBA" id="ARBA00007092"/>
    </source>
</evidence>
<protein>
    <submittedName>
        <fullName evidence="9">Exodeoxyribonuclease III</fullName>
        <ecNumber evidence="9">3.1.11.2</ecNumber>
    </submittedName>
</protein>
<feature type="binding site" evidence="6">
    <location>
        <position position="8"/>
    </location>
    <ligand>
        <name>Mg(2+)</name>
        <dbReference type="ChEBI" id="CHEBI:18420"/>
        <label>1</label>
    </ligand>
</feature>
<dbReference type="STRING" id="1232683.ADIMK_3242"/>
<dbReference type="EC" id="3.1.11.2" evidence="9"/>
<dbReference type="PROSITE" id="PS00726">
    <property type="entry name" value="AP_NUCLEASE_F1_1"/>
    <property type="match status" value="1"/>
</dbReference>
<name>A0A081FW65_9GAMM</name>
<evidence type="ECO:0000256" key="6">
    <source>
        <dbReference type="PIRSR" id="PIRSR604808-2"/>
    </source>
</evidence>
<dbReference type="InterPro" id="IPR005135">
    <property type="entry name" value="Endo/exonuclease/phosphatase"/>
</dbReference>
<dbReference type="InterPro" id="IPR036691">
    <property type="entry name" value="Endo/exonu/phosph_ase_sf"/>
</dbReference>
<keyword evidence="10" id="KW-1185">Reference proteome</keyword>
<dbReference type="NCBIfam" id="TIGR00195">
    <property type="entry name" value="exoDNase_III"/>
    <property type="match status" value="1"/>
</dbReference>
<dbReference type="PANTHER" id="PTHR43250:SF2">
    <property type="entry name" value="EXODEOXYRIBONUCLEASE III"/>
    <property type="match status" value="1"/>
</dbReference>
<comment type="cofactor">
    <cofactor evidence="6">
        <name>Mg(2+)</name>
        <dbReference type="ChEBI" id="CHEBI:18420"/>
    </cofactor>
    <cofactor evidence="6">
        <name>Mn(2+)</name>
        <dbReference type="ChEBI" id="CHEBI:29035"/>
    </cofactor>
    <text evidence="6">Probably binds two magnesium or manganese ions per subunit.</text>
</comment>
<feature type="active site" description="Proton donor/acceptor" evidence="5">
    <location>
        <position position="153"/>
    </location>
</feature>
<keyword evidence="2 6" id="KW-0479">Metal-binding</keyword>
<evidence type="ECO:0000313" key="10">
    <source>
        <dbReference type="Proteomes" id="UP000028252"/>
    </source>
</evidence>
<dbReference type="GO" id="GO:0046872">
    <property type="term" value="F:metal ion binding"/>
    <property type="evidence" value="ECO:0007669"/>
    <property type="project" value="UniProtKB-KW"/>
</dbReference>
<feature type="site" description="Interaction with DNA substrate" evidence="7">
    <location>
        <position position="263"/>
    </location>
</feature>
<organism evidence="9 10">
    <name type="scientific">Marinobacterium lacunae</name>
    <dbReference type="NCBI Taxonomy" id="1232683"/>
    <lineage>
        <taxon>Bacteria</taxon>
        <taxon>Pseudomonadati</taxon>
        <taxon>Pseudomonadota</taxon>
        <taxon>Gammaproteobacteria</taxon>
        <taxon>Oceanospirillales</taxon>
        <taxon>Oceanospirillaceae</taxon>
        <taxon>Marinobacterium</taxon>
    </lineage>
</organism>
<dbReference type="InterPro" id="IPR020847">
    <property type="entry name" value="AP_endonuclease_F1_BS"/>
</dbReference>
<dbReference type="EMBL" id="JMQN01000047">
    <property type="protein sequence ID" value="KEA62770.1"/>
    <property type="molecule type" value="Genomic_DNA"/>
</dbReference>
<evidence type="ECO:0000256" key="4">
    <source>
        <dbReference type="ARBA" id="ARBA00022842"/>
    </source>
</evidence>